<organism evidence="1 2">
    <name type="scientific">Liparis tanakae</name>
    <name type="common">Tanaka's snailfish</name>
    <dbReference type="NCBI Taxonomy" id="230148"/>
    <lineage>
        <taxon>Eukaryota</taxon>
        <taxon>Metazoa</taxon>
        <taxon>Chordata</taxon>
        <taxon>Craniata</taxon>
        <taxon>Vertebrata</taxon>
        <taxon>Euteleostomi</taxon>
        <taxon>Actinopterygii</taxon>
        <taxon>Neopterygii</taxon>
        <taxon>Teleostei</taxon>
        <taxon>Neoteleostei</taxon>
        <taxon>Acanthomorphata</taxon>
        <taxon>Eupercaria</taxon>
        <taxon>Perciformes</taxon>
        <taxon>Cottioidei</taxon>
        <taxon>Cottales</taxon>
        <taxon>Liparidae</taxon>
        <taxon>Liparis</taxon>
    </lineage>
</organism>
<name>A0A4Z2G9L2_9TELE</name>
<keyword evidence="2" id="KW-1185">Reference proteome</keyword>
<protein>
    <submittedName>
        <fullName evidence="1">Uncharacterized protein</fullName>
    </submittedName>
</protein>
<comment type="caution">
    <text evidence="1">The sequence shown here is derived from an EMBL/GenBank/DDBJ whole genome shotgun (WGS) entry which is preliminary data.</text>
</comment>
<evidence type="ECO:0000313" key="1">
    <source>
        <dbReference type="EMBL" id="TNN49212.1"/>
    </source>
</evidence>
<gene>
    <name evidence="1" type="ORF">EYF80_040578</name>
</gene>
<proteinExistence type="predicted"/>
<dbReference type="EMBL" id="SRLO01000664">
    <property type="protein sequence ID" value="TNN49212.1"/>
    <property type="molecule type" value="Genomic_DNA"/>
</dbReference>
<dbReference type="AlphaFoldDB" id="A0A4Z2G9L2"/>
<reference evidence="1 2" key="1">
    <citation type="submission" date="2019-03" db="EMBL/GenBank/DDBJ databases">
        <title>First draft genome of Liparis tanakae, snailfish: a comprehensive survey of snailfish specific genes.</title>
        <authorList>
            <person name="Kim W."/>
            <person name="Song I."/>
            <person name="Jeong J.-H."/>
            <person name="Kim D."/>
            <person name="Kim S."/>
            <person name="Ryu S."/>
            <person name="Song J.Y."/>
            <person name="Lee S.K."/>
        </authorList>
    </citation>
    <scope>NUCLEOTIDE SEQUENCE [LARGE SCALE GENOMIC DNA]</scope>
    <source>
        <tissue evidence="1">Muscle</tissue>
    </source>
</reference>
<evidence type="ECO:0000313" key="2">
    <source>
        <dbReference type="Proteomes" id="UP000314294"/>
    </source>
</evidence>
<accession>A0A4Z2G9L2</accession>
<dbReference type="Proteomes" id="UP000314294">
    <property type="component" value="Unassembled WGS sequence"/>
</dbReference>
<sequence>MTINFFLEAVAHLLKEAVLLVGDGGGGLGELAPLLPQAGPHVLLLEQRVELGQRVQDLLREEEPNVAVKREKCNSVLCLCLLCRLRPFSEACCSSIRVERSHRLCVLPRYLSTQGRMGMGGTHWDMASTKQFRALG</sequence>